<keyword evidence="1" id="KW-0732">Signal</keyword>
<dbReference type="AlphaFoldDB" id="A0A1M5Q2I0"/>
<name>A0A1M5Q2I0_9RHOB</name>
<accession>A0A1M5Q2I0</accession>
<dbReference type="Gene3D" id="2.60.120.380">
    <property type="match status" value="1"/>
</dbReference>
<sequence length="206" mass="21482">MRPYLVALCLSVTPTLLQSAEVGQAAIDGCIDQLRVVGGADGQSGTVLSREYSEANSLVMLQDSGDTIWRCLVANDGVVAELSVVDGSAASDVMALSDGLPIVSGDRRVQFASGESGTVMSTTLNPETSVRYLLGAADGQFLRVDVGSRGGALDYKIFNPDGSLLLDLISSDTPYQGQLWQSGDHVVEVVNAGAQPVTFDIGIGIE</sequence>
<feature type="chain" id="PRO_5012160684" evidence="1">
    <location>
        <begin position="20"/>
        <end position="206"/>
    </location>
</feature>
<dbReference type="Proteomes" id="UP000184074">
    <property type="component" value="Unassembled WGS sequence"/>
</dbReference>
<feature type="signal peptide" evidence="1">
    <location>
        <begin position="1"/>
        <end position="19"/>
    </location>
</feature>
<dbReference type="STRING" id="1508389.SAMN05444003_2005"/>
<evidence type="ECO:0000256" key="1">
    <source>
        <dbReference type="SAM" id="SignalP"/>
    </source>
</evidence>
<reference evidence="2 3" key="1">
    <citation type="submission" date="2016-11" db="EMBL/GenBank/DDBJ databases">
        <authorList>
            <person name="Jaros S."/>
            <person name="Januszkiewicz K."/>
            <person name="Wedrychowicz H."/>
        </authorList>
    </citation>
    <scope>NUCLEOTIDE SEQUENCE [LARGE SCALE GENOMIC DNA]</scope>
    <source>
        <strain evidence="2 3">DSM 28715</strain>
    </source>
</reference>
<gene>
    <name evidence="2" type="ORF">SAMN05444003_2005</name>
</gene>
<dbReference type="EMBL" id="FQXB01000002">
    <property type="protein sequence ID" value="SHH08284.1"/>
    <property type="molecule type" value="Genomic_DNA"/>
</dbReference>
<evidence type="ECO:0000313" key="3">
    <source>
        <dbReference type="Proteomes" id="UP000184074"/>
    </source>
</evidence>
<organism evidence="2 3">
    <name type="scientific">Cognatiyoonia sediminum</name>
    <dbReference type="NCBI Taxonomy" id="1508389"/>
    <lineage>
        <taxon>Bacteria</taxon>
        <taxon>Pseudomonadati</taxon>
        <taxon>Pseudomonadota</taxon>
        <taxon>Alphaproteobacteria</taxon>
        <taxon>Rhodobacterales</taxon>
        <taxon>Paracoccaceae</taxon>
        <taxon>Cognatiyoonia</taxon>
    </lineage>
</organism>
<evidence type="ECO:0000313" key="2">
    <source>
        <dbReference type="EMBL" id="SHH08284.1"/>
    </source>
</evidence>
<keyword evidence="3" id="KW-1185">Reference proteome</keyword>
<protein>
    <submittedName>
        <fullName evidence="2">Uncharacterized protein</fullName>
    </submittedName>
</protein>
<proteinExistence type="predicted"/>